<dbReference type="AlphaFoldDB" id="A0A6I8P7P2"/>
<evidence type="ECO:0000256" key="4">
    <source>
        <dbReference type="ARBA" id="ARBA00008233"/>
    </source>
</evidence>
<protein>
    <recommendedName>
        <fullName evidence="5">Mitochondria-eating protein</fullName>
    </recommendedName>
    <alternativeName>
        <fullName evidence="12">Spermatogenesis-associated protein 18</fullName>
    </alternativeName>
</protein>
<proteinExistence type="inferred from homology"/>
<accession>A0A6I8P7P2</accession>
<reference evidence="14 15" key="1">
    <citation type="journal article" date="2008" name="Nature">
        <title>Genome analysis of the platypus reveals unique signatures of evolution.</title>
        <authorList>
            <person name="Warren W.C."/>
            <person name="Hillier L.W."/>
            <person name="Marshall Graves J.A."/>
            <person name="Birney E."/>
            <person name="Ponting C.P."/>
            <person name="Grutzner F."/>
            <person name="Belov K."/>
            <person name="Miller W."/>
            <person name="Clarke L."/>
            <person name="Chinwalla A.T."/>
            <person name="Yang S.P."/>
            <person name="Heger A."/>
            <person name="Locke D.P."/>
            <person name="Miethke P."/>
            <person name="Waters P.D."/>
            <person name="Veyrunes F."/>
            <person name="Fulton L."/>
            <person name="Fulton B."/>
            <person name="Graves T."/>
            <person name="Wallis J."/>
            <person name="Puente X.S."/>
            <person name="Lopez-Otin C."/>
            <person name="Ordonez G.R."/>
            <person name="Eichler E.E."/>
            <person name="Chen L."/>
            <person name="Cheng Z."/>
            <person name="Deakin J.E."/>
            <person name="Alsop A."/>
            <person name="Thompson K."/>
            <person name="Kirby P."/>
            <person name="Papenfuss A.T."/>
            <person name="Wakefield M.J."/>
            <person name="Olender T."/>
            <person name="Lancet D."/>
            <person name="Huttley G.A."/>
            <person name="Smit A.F."/>
            <person name="Pask A."/>
            <person name="Temple-Smith P."/>
            <person name="Batzer M.A."/>
            <person name="Walker J.A."/>
            <person name="Konkel M.K."/>
            <person name="Harris R.S."/>
            <person name="Whittington C.M."/>
            <person name="Wong E.S."/>
            <person name="Gemmell N.J."/>
            <person name="Buschiazzo E."/>
            <person name="Vargas Jentzsch I.M."/>
            <person name="Merkel A."/>
            <person name="Schmitz J."/>
            <person name="Zemann A."/>
            <person name="Churakov G."/>
            <person name="Kriegs J.O."/>
            <person name="Brosius J."/>
            <person name="Murchison E.P."/>
            <person name="Sachidanandam R."/>
            <person name="Smith C."/>
            <person name="Hannon G.J."/>
            <person name="Tsend-Ayush E."/>
            <person name="McMillan D."/>
            <person name="Attenborough R."/>
            <person name="Rens W."/>
            <person name="Ferguson-Smith M."/>
            <person name="Lefevre C.M."/>
            <person name="Sharp J.A."/>
            <person name="Nicholas K.R."/>
            <person name="Ray D.A."/>
            <person name="Kube M."/>
            <person name="Reinhardt R."/>
            <person name="Pringle T.H."/>
            <person name="Taylor J."/>
            <person name="Jones R.C."/>
            <person name="Nixon B."/>
            <person name="Dacheux J.L."/>
            <person name="Niwa H."/>
            <person name="Sekita Y."/>
            <person name="Huang X."/>
            <person name="Stark A."/>
            <person name="Kheradpour P."/>
            <person name="Kellis M."/>
            <person name="Flicek P."/>
            <person name="Chen Y."/>
            <person name="Webber C."/>
            <person name="Hardison R."/>
            <person name="Nelson J."/>
            <person name="Hallsworth-Pepin K."/>
            <person name="Delehaunty K."/>
            <person name="Markovic C."/>
            <person name="Minx P."/>
            <person name="Feng Y."/>
            <person name="Kremitzki C."/>
            <person name="Mitreva M."/>
            <person name="Glasscock J."/>
            <person name="Wylie T."/>
            <person name="Wohldmann P."/>
            <person name="Thiru P."/>
            <person name="Nhan M.N."/>
            <person name="Pohl C.S."/>
            <person name="Smith S.M."/>
            <person name="Hou S."/>
            <person name="Nefedov M."/>
            <person name="de Jong P.J."/>
            <person name="Renfree M.B."/>
            <person name="Mardis E.R."/>
            <person name="Wilson R.K."/>
        </authorList>
    </citation>
    <scope>NUCLEOTIDE SEQUENCE [LARGE SCALE GENOMIC DNA]</scope>
    <source>
        <strain evidence="14 15">Glennie</strain>
    </source>
</reference>
<evidence type="ECO:0000259" key="13">
    <source>
        <dbReference type="Pfam" id="PF16026"/>
    </source>
</evidence>
<evidence type="ECO:0000313" key="14">
    <source>
        <dbReference type="Ensembl" id="ENSOANP00000049928.1"/>
    </source>
</evidence>
<evidence type="ECO:0000256" key="10">
    <source>
        <dbReference type="ARBA" id="ARBA00023128"/>
    </source>
</evidence>
<evidence type="ECO:0000256" key="1">
    <source>
        <dbReference type="ARBA" id="ARBA00004294"/>
    </source>
</evidence>
<keyword evidence="11" id="KW-0472">Membrane</keyword>
<keyword evidence="7" id="KW-1000">Mitochondrion outer membrane</keyword>
<evidence type="ECO:0000256" key="12">
    <source>
        <dbReference type="ARBA" id="ARBA00032687"/>
    </source>
</evidence>
<reference evidence="14" key="3">
    <citation type="submission" date="2025-09" db="UniProtKB">
        <authorList>
            <consortium name="Ensembl"/>
        </authorList>
    </citation>
    <scope>IDENTIFICATION</scope>
    <source>
        <strain evidence="14">Glennie</strain>
    </source>
</reference>
<evidence type="ECO:0000256" key="9">
    <source>
        <dbReference type="ARBA" id="ARBA00023121"/>
    </source>
</evidence>
<dbReference type="GO" id="GO:0035694">
    <property type="term" value="P:mitochondrial protein catabolic process"/>
    <property type="evidence" value="ECO:0007669"/>
    <property type="project" value="InterPro"/>
</dbReference>
<evidence type="ECO:0000256" key="2">
    <source>
        <dbReference type="ARBA" id="ARBA00004305"/>
    </source>
</evidence>
<evidence type="ECO:0000256" key="11">
    <source>
        <dbReference type="ARBA" id="ARBA00023136"/>
    </source>
</evidence>
<evidence type="ECO:0000256" key="8">
    <source>
        <dbReference type="ARBA" id="ARBA00023054"/>
    </source>
</evidence>
<sequence length="214" mass="24531">MSSCRPWPTDASRQAHLVSRFNAVYSQERREAQALLTRYIEDPEVVHRILYIATVESFRAAKTAFRHFKIRVRKSLAPSHVGPESLEDAVLDYISRQQELYDVQGSVNDVIRAMNVHPKISFPPEIDFILLSSFIRELCRIAFAMQTLQPALDIALGTDGELFNERKYRRTYDSDFTAPLVVYHVWPALMENDNVVMKGEAFTKRGVLVGPTTR</sequence>
<keyword evidence="8" id="KW-0175">Coiled coil</keyword>
<dbReference type="InterPro" id="IPR026169">
    <property type="entry name" value="MIEAP"/>
</dbReference>
<keyword evidence="9" id="KW-0446">Lipid-binding</keyword>
<keyword evidence="6" id="KW-0963">Cytoplasm</keyword>
<dbReference type="GO" id="GO:0008289">
    <property type="term" value="F:lipid binding"/>
    <property type="evidence" value="ECO:0007669"/>
    <property type="project" value="UniProtKB-KW"/>
</dbReference>
<dbReference type="Bgee" id="ENSOANG00000049623">
    <property type="expression patterns" value="Expressed in testis and 3 other cell types or tissues"/>
</dbReference>
<evidence type="ECO:0000256" key="6">
    <source>
        <dbReference type="ARBA" id="ARBA00022490"/>
    </source>
</evidence>
<evidence type="ECO:0000256" key="7">
    <source>
        <dbReference type="ARBA" id="ARBA00022787"/>
    </source>
</evidence>
<dbReference type="GO" id="GO:0005741">
    <property type="term" value="C:mitochondrial outer membrane"/>
    <property type="evidence" value="ECO:0007669"/>
    <property type="project" value="UniProtKB-SubCell"/>
</dbReference>
<dbReference type="Proteomes" id="UP000002279">
    <property type="component" value="Chromosome 12"/>
</dbReference>
<organism evidence="14 15">
    <name type="scientific">Ornithorhynchus anatinus</name>
    <name type="common">Duckbill platypus</name>
    <dbReference type="NCBI Taxonomy" id="9258"/>
    <lineage>
        <taxon>Eukaryota</taxon>
        <taxon>Metazoa</taxon>
        <taxon>Chordata</taxon>
        <taxon>Craniata</taxon>
        <taxon>Vertebrata</taxon>
        <taxon>Euteleostomi</taxon>
        <taxon>Mammalia</taxon>
        <taxon>Monotremata</taxon>
        <taxon>Ornithorhynchidae</taxon>
        <taxon>Ornithorhynchus</taxon>
    </lineage>
</organism>
<reference evidence="14" key="2">
    <citation type="submission" date="2025-08" db="UniProtKB">
        <authorList>
            <consortium name="Ensembl"/>
        </authorList>
    </citation>
    <scope>IDENTIFICATION</scope>
    <source>
        <strain evidence="14">Glennie</strain>
    </source>
</reference>
<dbReference type="InterPro" id="IPR031981">
    <property type="entry name" value="MIEAP_C"/>
</dbReference>
<evidence type="ECO:0000256" key="3">
    <source>
        <dbReference type="ARBA" id="ARBA00004496"/>
    </source>
</evidence>
<evidence type="ECO:0000256" key="5">
    <source>
        <dbReference type="ARBA" id="ARBA00019863"/>
    </source>
</evidence>
<evidence type="ECO:0000313" key="15">
    <source>
        <dbReference type="Proteomes" id="UP000002279"/>
    </source>
</evidence>
<feature type="domain" description="Mitochondria-eating protein C-terminal" evidence="13">
    <location>
        <begin position="13"/>
        <end position="203"/>
    </location>
</feature>
<dbReference type="PANTHER" id="PTHR21771">
    <property type="entry name" value="MITOCHONDRIA-EATING PROTEIN-RELATED"/>
    <property type="match status" value="1"/>
</dbReference>
<name>A0A6I8P7P2_ORNAN</name>
<dbReference type="GO" id="GO:0005759">
    <property type="term" value="C:mitochondrial matrix"/>
    <property type="evidence" value="ECO:0007669"/>
    <property type="project" value="UniProtKB-SubCell"/>
</dbReference>
<keyword evidence="10" id="KW-0496">Mitochondrion</keyword>
<dbReference type="Pfam" id="PF16026">
    <property type="entry name" value="MIEAP"/>
    <property type="match status" value="1"/>
</dbReference>
<dbReference type="GeneTree" id="ENSGT00390000013532"/>
<dbReference type="PANTHER" id="PTHR21771:SF0">
    <property type="entry name" value="MITOCHONDRIA-EATING PROTEIN"/>
    <property type="match status" value="1"/>
</dbReference>
<comment type="subcellular location">
    <subcellularLocation>
        <location evidence="3">Cytoplasm</location>
    </subcellularLocation>
    <subcellularLocation>
        <location evidence="2">Mitochondrion matrix</location>
    </subcellularLocation>
    <subcellularLocation>
        <location evidence="1">Mitochondrion outer membrane</location>
    </subcellularLocation>
</comment>
<keyword evidence="15" id="KW-1185">Reference proteome</keyword>
<comment type="similarity">
    <text evidence="4">Belongs to the MIEAP family.</text>
</comment>
<dbReference type="Ensembl" id="ENSOANT00000073366.1">
    <property type="protein sequence ID" value="ENSOANP00000049928.1"/>
    <property type="gene ID" value="ENSOANG00000049623.1"/>
</dbReference>